<dbReference type="Gene3D" id="3.90.1750.20">
    <property type="entry name" value="Putative Large Serine Recombinase, Chain B, Domain 2"/>
    <property type="match status" value="1"/>
</dbReference>
<dbReference type="Gene3D" id="3.40.50.1390">
    <property type="entry name" value="Resolvase, N-terminal catalytic domain"/>
    <property type="match status" value="1"/>
</dbReference>
<dbReference type="Pfam" id="PF07508">
    <property type="entry name" value="Recombinase"/>
    <property type="match status" value="1"/>
</dbReference>
<dbReference type="SMART" id="SM00857">
    <property type="entry name" value="Resolvase"/>
    <property type="match status" value="1"/>
</dbReference>
<dbReference type="RefSeq" id="WP_274358945.1">
    <property type="nucleotide sequence ID" value="NZ_CP118101.1"/>
</dbReference>
<dbReference type="InterPro" id="IPR050639">
    <property type="entry name" value="SSR_resolvase"/>
</dbReference>
<dbReference type="InterPro" id="IPR036162">
    <property type="entry name" value="Resolvase-like_N_sf"/>
</dbReference>
<gene>
    <name evidence="3" type="ORF">PUW23_18400</name>
</gene>
<dbReference type="Pfam" id="PF00239">
    <property type="entry name" value="Resolvase"/>
    <property type="match status" value="1"/>
</dbReference>
<dbReference type="SUPFAM" id="SSF53041">
    <property type="entry name" value="Resolvase-like"/>
    <property type="match status" value="1"/>
</dbReference>
<organism evidence="3 4">
    <name type="scientific">Paenibacillus urinalis</name>
    <dbReference type="NCBI Taxonomy" id="521520"/>
    <lineage>
        <taxon>Bacteria</taxon>
        <taxon>Bacillati</taxon>
        <taxon>Bacillota</taxon>
        <taxon>Bacilli</taxon>
        <taxon>Bacillales</taxon>
        <taxon>Paenibacillaceae</taxon>
        <taxon>Paenibacillus</taxon>
    </lineage>
</organism>
<dbReference type="PANTHER" id="PTHR30461:SF23">
    <property type="entry name" value="DNA RECOMBINASE-RELATED"/>
    <property type="match status" value="1"/>
</dbReference>
<dbReference type="Proteomes" id="UP001220962">
    <property type="component" value="Chromosome"/>
</dbReference>
<dbReference type="CDD" id="cd00338">
    <property type="entry name" value="Ser_Recombinase"/>
    <property type="match status" value="1"/>
</dbReference>
<feature type="domain" description="Recombinase" evidence="2">
    <location>
        <begin position="177"/>
        <end position="298"/>
    </location>
</feature>
<dbReference type="GO" id="GO:0003677">
    <property type="term" value="F:DNA binding"/>
    <property type="evidence" value="ECO:0007669"/>
    <property type="project" value="InterPro"/>
</dbReference>
<evidence type="ECO:0000256" key="1">
    <source>
        <dbReference type="SAM" id="Coils"/>
    </source>
</evidence>
<dbReference type="EMBL" id="CP118101">
    <property type="protein sequence ID" value="WDH81483.1"/>
    <property type="molecule type" value="Genomic_DNA"/>
</dbReference>
<dbReference type="InterPro" id="IPR006119">
    <property type="entry name" value="Resolv_N"/>
</dbReference>
<dbReference type="Pfam" id="PF13408">
    <property type="entry name" value="Zn_ribbon_recom"/>
    <property type="match status" value="1"/>
</dbReference>
<dbReference type="PROSITE" id="PS51737">
    <property type="entry name" value="RECOMBINASE_DNA_BIND"/>
    <property type="match status" value="1"/>
</dbReference>
<reference evidence="3" key="1">
    <citation type="submission" date="2023-02" db="EMBL/GenBank/DDBJ databases">
        <title>Pathogen: clinical or host-associated sample.</title>
        <authorList>
            <person name="Hergert J."/>
            <person name="Casey R."/>
            <person name="Wagner J."/>
            <person name="Young E.L."/>
            <person name="Oakeson K.F."/>
        </authorList>
    </citation>
    <scope>NUCLEOTIDE SEQUENCE</scope>
    <source>
        <strain evidence="3">2022CK-00830</strain>
    </source>
</reference>
<proteinExistence type="predicted"/>
<keyword evidence="1" id="KW-0175">Coiled coil</keyword>
<accession>A0AAX3MV26</accession>
<evidence type="ECO:0000259" key="2">
    <source>
        <dbReference type="PROSITE" id="PS51737"/>
    </source>
</evidence>
<dbReference type="AlphaFoldDB" id="A0AAX3MV26"/>
<dbReference type="PANTHER" id="PTHR30461">
    <property type="entry name" value="DNA-INVERTASE FROM LAMBDOID PROPHAGE"/>
    <property type="match status" value="1"/>
</dbReference>
<evidence type="ECO:0000313" key="3">
    <source>
        <dbReference type="EMBL" id="WDH81483.1"/>
    </source>
</evidence>
<dbReference type="InterPro" id="IPR038109">
    <property type="entry name" value="DNA_bind_recomb_sf"/>
</dbReference>
<dbReference type="GO" id="GO:0000150">
    <property type="term" value="F:DNA strand exchange activity"/>
    <property type="evidence" value="ECO:0007669"/>
    <property type="project" value="InterPro"/>
</dbReference>
<name>A0AAX3MV26_9BACL</name>
<evidence type="ECO:0000313" key="4">
    <source>
        <dbReference type="Proteomes" id="UP001220962"/>
    </source>
</evidence>
<sequence>MVTNNIIIDGKASHVKKRVATLYRVSTKRQLDCTDIPMQQRACRSFIDNQENWTLVKEYTERGVSGFKVSMNNRNVIQQLKFDAEKGIFDTLLVFMFDRIGRREDETPFVLEWLVEKGIQVWSVIEGEQKIEQPSDKFTNYLRFWQSSCESQKTSERVNERHIQMVEDGIFRGGGIPFGYSTVKSGKKNKQGKYLLQLKVNENEANVVKEIYRLAYEEGYGQLRIAKKLNENNVPTRKAKKWGAATVNVILKNPIYKGVMRYRKDSIEVFSDKIDDLAIINEEVWNTVQSIRQKKSPKNYSGNNNITISTKGTLLFIGIARCGCCNSRLTSTTFINKYKNASGEVIKYNHNKSYRCTGKLQGKTNCNGQSTFSANKVERFVLKQIQNYLDSFCITNFTKKVDELKSKYAKSELKILQELQNNIENEYEELSILVAEVPKSITGKSSFKPDLLNQLIKQKEKNILVLQEKITATESLLNFKKDELNDIILLKEYFPEWKQIFEDASSEKKKIMIGLLVDQVLVSKESICIELKPLIKQFITNQQNP</sequence>
<feature type="coiled-coil region" evidence="1">
    <location>
        <begin position="394"/>
        <end position="476"/>
    </location>
</feature>
<dbReference type="InterPro" id="IPR011109">
    <property type="entry name" value="DNA_bind_recombinase_dom"/>
</dbReference>
<dbReference type="InterPro" id="IPR025827">
    <property type="entry name" value="Zn_ribbon_recom_dom"/>
</dbReference>
<protein>
    <submittedName>
        <fullName evidence="3">Recombinase family protein</fullName>
    </submittedName>
</protein>